<dbReference type="PROSITE" id="PS50206">
    <property type="entry name" value="RHODANESE_3"/>
    <property type="match status" value="1"/>
</dbReference>
<dbReference type="Proteomes" id="UP001465668">
    <property type="component" value="Unassembled WGS sequence"/>
</dbReference>
<dbReference type="InterPro" id="IPR043129">
    <property type="entry name" value="ATPase_NBD"/>
</dbReference>
<keyword evidence="3" id="KW-0119">Carbohydrate metabolism</keyword>
<dbReference type="Pfam" id="PF00046">
    <property type="entry name" value="Homeodomain"/>
    <property type="match status" value="1"/>
</dbReference>
<feature type="compositionally biased region" description="Polar residues" evidence="10">
    <location>
        <begin position="1471"/>
        <end position="1482"/>
    </location>
</feature>
<feature type="compositionally biased region" description="Polar residues" evidence="10">
    <location>
        <begin position="646"/>
        <end position="656"/>
    </location>
</feature>
<keyword evidence="14" id="KW-1185">Reference proteome</keyword>
<dbReference type="PANTHER" id="PTHR10196">
    <property type="entry name" value="SUGAR KINASE"/>
    <property type="match status" value="1"/>
</dbReference>
<dbReference type="InterPro" id="IPR018484">
    <property type="entry name" value="FGGY_N"/>
</dbReference>
<reference evidence="13 14" key="1">
    <citation type="submission" date="2024-02" db="EMBL/GenBank/DDBJ databases">
        <title>First draft genome assembly of two strains of Seiridium cardinale.</title>
        <authorList>
            <person name="Emiliani G."/>
            <person name="Scali E."/>
        </authorList>
    </citation>
    <scope>NUCLEOTIDE SEQUENCE [LARGE SCALE GENOMIC DNA]</scope>
    <source>
        <strain evidence="13 14">BM-138-000479</strain>
    </source>
</reference>
<evidence type="ECO:0000256" key="8">
    <source>
        <dbReference type="PROSITE-ProRule" id="PRU00108"/>
    </source>
</evidence>
<evidence type="ECO:0000256" key="10">
    <source>
        <dbReference type="SAM" id="MobiDB-lite"/>
    </source>
</evidence>
<evidence type="ECO:0000313" key="13">
    <source>
        <dbReference type="EMBL" id="KAK9779461.1"/>
    </source>
</evidence>
<feature type="compositionally biased region" description="Low complexity" evidence="10">
    <location>
        <begin position="1104"/>
        <end position="1115"/>
    </location>
</feature>
<evidence type="ECO:0000256" key="2">
    <source>
        <dbReference type="ARBA" id="ARBA00012038"/>
    </source>
</evidence>
<dbReference type="CDD" id="cd00086">
    <property type="entry name" value="homeodomain"/>
    <property type="match status" value="1"/>
</dbReference>
<dbReference type="PANTHER" id="PTHR10196:SF57">
    <property type="entry name" value="XYLULOSE KINASE"/>
    <property type="match status" value="1"/>
</dbReference>
<dbReference type="InterPro" id="IPR018485">
    <property type="entry name" value="FGGY_C"/>
</dbReference>
<feature type="domain" description="Homeobox" evidence="11">
    <location>
        <begin position="1150"/>
        <end position="1210"/>
    </location>
</feature>
<organism evidence="13 14">
    <name type="scientific">Seiridium cardinale</name>
    <dbReference type="NCBI Taxonomy" id="138064"/>
    <lineage>
        <taxon>Eukaryota</taxon>
        <taxon>Fungi</taxon>
        <taxon>Dikarya</taxon>
        <taxon>Ascomycota</taxon>
        <taxon>Pezizomycotina</taxon>
        <taxon>Sordariomycetes</taxon>
        <taxon>Xylariomycetidae</taxon>
        <taxon>Amphisphaeriales</taxon>
        <taxon>Sporocadaceae</taxon>
        <taxon>Seiridium</taxon>
    </lineage>
</organism>
<dbReference type="SUPFAM" id="SSF46689">
    <property type="entry name" value="Homeodomain-like"/>
    <property type="match status" value="1"/>
</dbReference>
<evidence type="ECO:0000256" key="5">
    <source>
        <dbReference type="ARBA" id="ARBA00022777"/>
    </source>
</evidence>
<evidence type="ECO:0000256" key="6">
    <source>
        <dbReference type="ARBA" id="ARBA00025184"/>
    </source>
</evidence>
<protein>
    <recommendedName>
        <fullName evidence="2">xylulokinase</fullName>
        <ecNumber evidence="2">2.7.1.17</ecNumber>
    </recommendedName>
</protein>
<comment type="catalytic activity">
    <reaction evidence="7">
        <text>D-xylulose + ATP = D-xylulose 5-phosphate + ADP + H(+)</text>
        <dbReference type="Rhea" id="RHEA:10964"/>
        <dbReference type="ChEBI" id="CHEBI:15378"/>
        <dbReference type="ChEBI" id="CHEBI:17140"/>
        <dbReference type="ChEBI" id="CHEBI:30616"/>
        <dbReference type="ChEBI" id="CHEBI:57737"/>
        <dbReference type="ChEBI" id="CHEBI:456216"/>
        <dbReference type="EC" id="2.7.1.17"/>
    </reaction>
</comment>
<evidence type="ECO:0000256" key="4">
    <source>
        <dbReference type="ARBA" id="ARBA00022679"/>
    </source>
</evidence>
<dbReference type="InterPro" id="IPR036873">
    <property type="entry name" value="Rhodanese-like_dom_sf"/>
</dbReference>
<dbReference type="Pfam" id="PF02782">
    <property type="entry name" value="FGGY_C"/>
    <property type="match status" value="1"/>
</dbReference>
<keyword evidence="5" id="KW-0418">Kinase</keyword>
<feature type="region of interest" description="Disordered" evidence="10">
    <location>
        <begin position="644"/>
        <end position="666"/>
    </location>
</feature>
<dbReference type="SUPFAM" id="SSF52821">
    <property type="entry name" value="Rhodanese/Cell cycle control phosphatase"/>
    <property type="match status" value="1"/>
</dbReference>
<feature type="compositionally biased region" description="Polar residues" evidence="10">
    <location>
        <begin position="1068"/>
        <end position="1103"/>
    </location>
</feature>
<dbReference type="Gene3D" id="3.40.250.10">
    <property type="entry name" value="Rhodanese-like domain"/>
    <property type="match status" value="1"/>
</dbReference>
<sequence>MSSGPLYVGFDLSTQQLKAIVVSSDLKVVSEAKVDFDADFASKYGIKKGVLTNEDEGEVFAPVAMWLEAVDLVLARLKENKCPIENIKGISGSCQQHGSVFWNAKGDEALGKLQADKSLHDQLKDVFAYEYGPNWQDHSTQAECDLFDQHLGSAEKLAEVTGSAAHHRFTGTQIMRMRRKRAEVYSNTARISLVSSFLASLLLGTIAPLDIGDVTGMNLWDIQNQKWDESLLELTAGSKEAVPELHKKLGQVRQDGGGSMGSISSYFVSKYGFSKECQIVPFTGDNPATILALPLRPLDAIVSLGTSTTFLMVTPTYKPHPSYHFMNHPANPGHFMFMLCYKNGGLAREKVRDVLPGSKGSGDPWAPFNKNVLETPPLGVASDSNDRAKLGLYFPLPEIVPNIKAGTWRYTSKPDGSDLREEKTAWDTAVDPRIIVESQALSMRLRSQNLVSSYHNLPAQPRRIYLVGGGSLNPAIQRVVGDVLGGVDGVYKLDVGGNACALGGAYKAVWALERGEGESFDELIGKRWTEEGAIEKVDQGYREGVFQKYGSVLEAFEKMEEKILEPDSATEARLIAPAQPGSPHQAPNTAAAHAVRGASTSGRLSPIVASQSEVLQVGLGLPLVEMGDSQPYVTIRSRRLTDGMSIGSSGDSTYGSSAGDDKMPAATHDTSRVNYHVKHISDFAKTLEDSAARAFPNRGRSQRYQKVQALLLHWTSDDLFVLPELQDLERCFVEDYSFDTDTFSIPSENSHLELMMRIGQMVKQHESTDTLFVVYYGGHARIDESRQSTWCANRSSDSPWLQWSAIQTLLERSLSDVLILLDCCAGAASATFPNGMSITETISASSWDAIAPDPGRFSFTSALIEVLQEWKHRTYSAAMLHAELLARLKHPRPVMQNGRNFEARSTPVHFMMTSNHRAPSIEVARIFSEDETPPSPPAELENETRAMTGRSGVPKDMIASEPNEDVPHVMISLALEDNQRLDVNAWESWLASFPAIAKYVKVQGVFKSHSTLLLLSLPVMVWDLLPDDLACSFIAFIRSNNLAYDHKGLAAHQQAAAVPSGSEEETRSTLSSGGASTQSRLPDSILPTAQPSLGASTRNSRQPGVSTGTVGRRTTAPTLEHPARTSNESITHQMILNQSRNSRRTILASGDNVPVRPNLAAHVQTRLEAYFQEHAAPTVAITEFLASNLGVETTDIDLWFSHRREQQLVENKLRSLRINDHEHQELEREGARMILPGNLNNLLEIVPFDQILLIDLRSPPEHDRSHIHDSINFRAPASFVQRAPFEMIEKTLKDEASRETFKKCYTCRCVVFYDRHIEYTWECPTAEALIQKFRSKGWSGQGFILKGHYREFSDSFDKYIGGHKMTSSARKYLESLQENSHQKMADNQKEYDDWLTLLANEDRVPSTALAPIVKEERVEATLQHQKDLEDELERRLPSLYRKALDLKLDDNWGTKASIVEHLSRGLEKMQQAGSGSDDTVQPNYPDKLRQDRYNAADPDSLDPDEESRSKDGTHHKTGAKSPEESSGSGPDPKKGRGRMWKILRSGR</sequence>
<accession>A0ABR2Y070</accession>
<dbReference type="Gene3D" id="3.30.420.40">
    <property type="match status" value="2"/>
</dbReference>
<dbReference type="Pfam" id="PF00370">
    <property type="entry name" value="FGGY_N"/>
    <property type="match status" value="1"/>
</dbReference>
<dbReference type="PROSITE" id="PS50071">
    <property type="entry name" value="HOMEOBOX_2"/>
    <property type="match status" value="1"/>
</dbReference>
<evidence type="ECO:0000256" key="3">
    <source>
        <dbReference type="ARBA" id="ARBA00022629"/>
    </source>
</evidence>
<dbReference type="EMBL" id="JARVKM010000010">
    <property type="protein sequence ID" value="KAK9779461.1"/>
    <property type="molecule type" value="Genomic_DNA"/>
</dbReference>
<evidence type="ECO:0000313" key="14">
    <source>
        <dbReference type="Proteomes" id="UP001465668"/>
    </source>
</evidence>
<comment type="similarity">
    <text evidence="1">Belongs to the FGGY kinase family.</text>
</comment>
<comment type="function">
    <text evidence="6">Highly specific D-xylulose kinase which participates in the catabolism of xylose. Xylose is a major component of hemicelluloses such as xylan. Most fungi utilize D-xylose via three enzymatic reactions, xylose reductase (XR), xylitol dehydrogenase (XDH), and xylulokinase, to form xylulose 5-phosphate, which enters pentose phosphate pathway.</text>
</comment>
<dbReference type="CDD" id="cd07776">
    <property type="entry name" value="ASKHA_NBD_FGGY_SpXK-like"/>
    <property type="match status" value="1"/>
</dbReference>
<comment type="caution">
    <text evidence="13">The sequence shown here is derived from an EMBL/GenBank/DDBJ whole genome shotgun (WGS) entry which is preliminary data.</text>
</comment>
<gene>
    <name evidence="13" type="ORF">SCAR479_03527</name>
</gene>
<dbReference type="InterPro" id="IPR009057">
    <property type="entry name" value="Homeodomain-like_sf"/>
</dbReference>
<feature type="compositionally biased region" description="Basic residues" evidence="10">
    <location>
        <begin position="1535"/>
        <end position="1547"/>
    </location>
</feature>
<keyword evidence="8 9" id="KW-0539">Nucleus</keyword>
<keyword evidence="8 9" id="KW-0371">Homeobox</keyword>
<feature type="region of interest" description="Disordered" evidence="10">
    <location>
        <begin position="1467"/>
        <end position="1547"/>
    </location>
</feature>
<evidence type="ECO:0000256" key="9">
    <source>
        <dbReference type="RuleBase" id="RU000682"/>
    </source>
</evidence>
<evidence type="ECO:0000256" key="1">
    <source>
        <dbReference type="ARBA" id="ARBA00009156"/>
    </source>
</evidence>
<dbReference type="InterPro" id="IPR001356">
    <property type="entry name" value="HD"/>
</dbReference>
<evidence type="ECO:0000256" key="7">
    <source>
        <dbReference type="ARBA" id="ARBA00048885"/>
    </source>
</evidence>
<comment type="subcellular location">
    <subcellularLocation>
        <location evidence="8 9">Nucleus</location>
    </subcellularLocation>
</comment>
<keyword evidence="4" id="KW-0808">Transferase</keyword>
<feature type="domain" description="Rhodanese" evidence="12">
    <location>
        <begin position="1247"/>
        <end position="1273"/>
    </location>
</feature>
<dbReference type="InterPro" id="IPR001763">
    <property type="entry name" value="Rhodanese-like_dom"/>
</dbReference>
<feature type="region of interest" description="Disordered" evidence="10">
    <location>
        <begin position="1055"/>
        <end position="1127"/>
    </location>
</feature>
<proteinExistence type="inferred from homology"/>
<dbReference type="Pfam" id="PF00581">
    <property type="entry name" value="Rhodanese"/>
    <property type="match status" value="1"/>
</dbReference>
<dbReference type="Gene3D" id="1.10.10.60">
    <property type="entry name" value="Homeodomain-like"/>
    <property type="match status" value="1"/>
</dbReference>
<feature type="DNA-binding region" description="Homeobox" evidence="8">
    <location>
        <begin position="1152"/>
        <end position="1211"/>
    </location>
</feature>
<evidence type="ECO:0000259" key="12">
    <source>
        <dbReference type="PROSITE" id="PS50206"/>
    </source>
</evidence>
<evidence type="ECO:0000259" key="11">
    <source>
        <dbReference type="PROSITE" id="PS50071"/>
    </source>
</evidence>
<keyword evidence="8 9" id="KW-0238">DNA-binding</keyword>
<dbReference type="SUPFAM" id="SSF53067">
    <property type="entry name" value="Actin-like ATPase domain"/>
    <property type="match status" value="2"/>
</dbReference>
<dbReference type="EC" id="2.7.1.17" evidence="2"/>
<keyword evidence="3" id="KW-0859">Xylose metabolism</keyword>
<dbReference type="InterPro" id="IPR042024">
    <property type="entry name" value="D-XK_euk"/>
</dbReference>
<name>A0ABR2Y070_9PEZI</name>